<feature type="transmembrane region" description="Helical" evidence="1">
    <location>
        <begin position="30"/>
        <end position="47"/>
    </location>
</feature>
<accession>A0A1Y3AQG5</accession>
<keyword evidence="4" id="KW-1185">Reference proteome</keyword>
<dbReference type="PROSITE" id="PS50060">
    <property type="entry name" value="MAM_2"/>
    <property type="match status" value="2"/>
</dbReference>
<feature type="domain" description="MAM" evidence="2">
    <location>
        <begin position="45"/>
        <end position="201"/>
    </location>
</feature>
<name>A0A1Y3AQG5_EURMA</name>
<proteinExistence type="predicted"/>
<dbReference type="Pfam" id="PF00629">
    <property type="entry name" value="MAM"/>
    <property type="match status" value="2"/>
</dbReference>
<dbReference type="SUPFAM" id="SSF49899">
    <property type="entry name" value="Concanavalin A-like lectins/glucanases"/>
    <property type="match status" value="2"/>
</dbReference>
<dbReference type="AlphaFoldDB" id="A0A1Y3AQG5"/>
<keyword evidence="1" id="KW-0812">Transmembrane</keyword>
<feature type="domain" description="MAM" evidence="2">
    <location>
        <begin position="204"/>
        <end position="367"/>
    </location>
</feature>
<dbReference type="Gene3D" id="2.60.120.200">
    <property type="match status" value="3"/>
</dbReference>
<evidence type="ECO:0000256" key="1">
    <source>
        <dbReference type="SAM" id="Phobius"/>
    </source>
</evidence>
<dbReference type="InterPro" id="IPR013320">
    <property type="entry name" value="ConA-like_dom_sf"/>
</dbReference>
<evidence type="ECO:0000259" key="2">
    <source>
        <dbReference type="PROSITE" id="PS50060"/>
    </source>
</evidence>
<dbReference type="InterPro" id="IPR051560">
    <property type="entry name" value="MAM_domain-containing"/>
</dbReference>
<dbReference type="InterPro" id="IPR000998">
    <property type="entry name" value="MAM_dom"/>
</dbReference>
<dbReference type="PANTHER" id="PTHR23282:SF101">
    <property type="entry name" value="MAM DOMAIN-CONTAINING PROTEIN"/>
    <property type="match status" value="1"/>
</dbReference>
<keyword evidence="1" id="KW-1133">Transmembrane helix</keyword>
<keyword evidence="1" id="KW-0472">Membrane</keyword>
<dbReference type="PANTHER" id="PTHR23282">
    <property type="entry name" value="APICAL ENDOSOMAL GLYCOPROTEIN PRECURSOR"/>
    <property type="match status" value="1"/>
</dbReference>
<dbReference type="Proteomes" id="UP000194236">
    <property type="component" value="Unassembled WGS sequence"/>
</dbReference>
<protein>
    <recommendedName>
        <fullName evidence="2">MAM domain-containing protein</fullName>
    </recommendedName>
</protein>
<comment type="caution">
    <text evidence="3">The sequence shown here is derived from an EMBL/GenBank/DDBJ whole genome shotgun (WGS) entry which is preliminary data.</text>
</comment>
<organism evidence="3 4">
    <name type="scientific">Euroglyphus maynei</name>
    <name type="common">Mayne's house dust mite</name>
    <dbReference type="NCBI Taxonomy" id="6958"/>
    <lineage>
        <taxon>Eukaryota</taxon>
        <taxon>Metazoa</taxon>
        <taxon>Ecdysozoa</taxon>
        <taxon>Arthropoda</taxon>
        <taxon>Chelicerata</taxon>
        <taxon>Arachnida</taxon>
        <taxon>Acari</taxon>
        <taxon>Acariformes</taxon>
        <taxon>Sarcoptiformes</taxon>
        <taxon>Astigmata</taxon>
        <taxon>Psoroptidia</taxon>
        <taxon>Analgoidea</taxon>
        <taxon>Pyroglyphidae</taxon>
        <taxon>Pyroglyphinae</taxon>
        <taxon>Euroglyphus</taxon>
    </lineage>
</organism>
<dbReference type="EMBL" id="MUJZ01064470">
    <property type="protein sequence ID" value="OTF70690.1"/>
    <property type="molecule type" value="Genomic_DNA"/>
</dbReference>
<evidence type="ECO:0000313" key="3">
    <source>
        <dbReference type="EMBL" id="OTF70690.1"/>
    </source>
</evidence>
<gene>
    <name evidence="3" type="ORF">BLA29_002720</name>
</gene>
<dbReference type="OrthoDB" id="6515083at2759"/>
<reference evidence="3 4" key="1">
    <citation type="submission" date="2017-03" db="EMBL/GenBank/DDBJ databases">
        <title>Genome Survey of Euroglyphus maynei.</title>
        <authorList>
            <person name="Arlian L.G."/>
            <person name="Morgan M.S."/>
            <person name="Rider S.D."/>
        </authorList>
    </citation>
    <scope>NUCLEOTIDE SEQUENCE [LARGE SCALE GENOMIC DNA]</scope>
    <source>
        <strain evidence="3">Arlian Lab</strain>
        <tissue evidence="3">Whole body</tissue>
    </source>
</reference>
<dbReference type="SMART" id="SM00137">
    <property type="entry name" value="MAM"/>
    <property type="match status" value="1"/>
</dbReference>
<evidence type="ECO:0000313" key="4">
    <source>
        <dbReference type="Proteomes" id="UP000194236"/>
    </source>
</evidence>
<dbReference type="GO" id="GO:0016020">
    <property type="term" value="C:membrane"/>
    <property type="evidence" value="ECO:0007669"/>
    <property type="project" value="InterPro"/>
</dbReference>
<sequence>MYRSKDDDNREEIISTKVDQKSNKRKMKQITFTTIISLFSIIIVNGSKCNWTLSSNWKRRPIVHDQQPLQLNSTPVNAGKDNGGYELENYLLRDEYLQSPDFHPPKSEAKYFCFDFDYYFMNDGRHNNQNYVTLYLIESNDEEKKQKLWSTPMLFGDFWHHTYVRFQRPSSSTFKLKFNSDSYGGLMAVKDFHLQYDDCPKIGNFCDFETTNCDWRSSWEGGIKMRRALALYTTYPKHYDHTTFSSFGYEMYGKSLPIYDTNATLTNTVMGQYLDPKQQQCFQFWLWINGPTEYVQLSLYQLSSSDTVGKQLWNLSATQQMAEQWNRFQVDLNFDKLSILQFRVKLGIHFEVIKFDDFNLIPGRCPERISCDFLHHNTCGWKNHLDISNQNQSMWSFGLGRVKDATKLTFLKSVKNFIPHTTPVLYTDFTTLPVGNVSQMEMFSEVIDDGGVPKSGACIRMNYEVWSFDANTDSFGVYYQTFVGKNETRQKEIWRFNSSKRGNDMAIIPLSYAKGEVFRLIIVAKSAQSSTYITVNEIKYSIKTSANDDCSR</sequence>